<proteinExistence type="predicted"/>
<keyword evidence="1" id="KW-0863">Zinc-finger</keyword>
<dbReference type="InterPro" id="IPR036236">
    <property type="entry name" value="Znf_C2H2_sf"/>
</dbReference>
<dbReference type="Proteomes" id="UP001275084">
    <property type="component" value="Unassembled WGS sequence"/>
</dbReference>
<feature type="region of interest" description="Disordered" evidence="2">
    <location>
        <begin position="52"/>
        <end position="75"/>
    </location>
</feature>
<dbReference type="SUPFAM" id="SSF57667">
    <property type="entry name" value="beta-beta-alpha zinc fingers"/>
    <property type="match status" value="1"/>
</dbReference>
<organism evidence="4 5">
    <name type="scientific">Lasiosphaeria hispida</name>
    <dbReference type="NCBI Taxonomy" id="260671"/>
    <lineage>
        <taxon>Eukaryota</taxon>
        <taxon>Fungi</taxon>
        <taxon>Dikarya</taxon>
        <taxon>Ascomycota</taxon>
        <taxon>Pezizomycotina</taxon>
        <taxon>Sordariomycetes</taxon>
        <taxon>Sordariomycetidae</taxon>
        <taxon>Sordariales</taxon>
        <taxon>Lasiosphaeriaceae</taxon>
        <taxon>Lasiosphaeria</taxon>
    </lineage>
</organism>
<dbReference type="Pfam" id="PF12874">
    <property type="entry name" value="zf-met"/>
    <property type="match status" value="1"/>
</dbReference>
<feature type="compositionally biased region" description="Low complexity" evidence="2">
    <location>
        <begin position="57"/>
        <end position="75"/>
    </location>
</feature>
<dbReference type="AlphaFoldDB" id="A0AAJ0HSA7"/>
<dbReference type="InterPro" id="IPR013087">
    <property type="entry name" value="Znf_C2H2_type"/>
</dbReference>
<dbReference type="PANTHER" id="PTHR38846:SF1">
    <property type="entry name" value="C3H1-TYPE DOMAIN-CONTAINING PROTEIN"/>
    <property type="match status" value="1"/>
</dbReference>
<keyword evidence="1" id="KW-0862">Zinc</keyword>
<reference evidence="4" key="1">
    <citation type="journal article" date="2023" name="Mol. Phylogenet. Evol.">
        <title>Genome-scale phylogeny and comparative genomics of the fungal order Sordariales.</title>
        <authorList>
            <person name="Hensen N."/>
            <person name="Bonometti L."/>
            <person name="Westerberg I."/>
            <person name="Brannstrom I.O."/>
            <person name="Guillou S."/>
            <person name="Cros-Aarteil S."/>
            <person name="Calhoun S."/>
            <person name="Haridas S."/>
            <person name="Kuo A."/>
            <person name="Mondo S."/>
            <person name="Pangilinan J."/>
            <person name="Riley R."/>
            <person name="LaButti K."/>
            <person name="Andreopoulos B."/>
            <person name="Lipzen A."/>
            <person name="Chen C."/>
            <person name="Yan M."/>
            <person name="Daum C."/>
            <person name="Ng V."/>
            <person name="Clum A."/>
            <person name="Steindorff A."/>
            <person name="Ohm R.A."/>
            <person name="Martin F."/>
            <person name="Silar P."/>
            <person name="Natvig D.O."/>
            <person name="Lalanne C."/>
            <person name="Gautier V."/>
            <person name="Ament-Velasquez S.L."/>
            <person name="Kruys A."/>
            <person name="Hutchinson M.I."/>
            <person name="Powell A.J."/>
            <person name="Barry K."/>
            <person name="Miller A.N."/>
            <person name="Grigoriev I.V."/>
            <person name="Debuchy R."/>
            <person name="Gladieux P."/>
            <person name="Hiltunen Thoren M."/>
            <person name="Johannesson H."/>
        </authorList>
    </citation>
    <scope>NUCLEOTIDE SEQUENCE</scope>
    <source>
        <strain evidence="4">CBS 955.72</strain>
    </source>
</reference>
<gene>
    <name evidence="4" type="ORF">B0T25DRAFT_621523</name>
</gene>
<keyword evidence="5" id="KW-1185">Reference proteome</keyword>
<evidence type="ECO:0000259" key="3">
    <source>
        <dbReference type="PROSITE" id="PS50157"/>
    </source>
</evidence>
<evidence type="ECO:0000313" key="4">
    <source>
        <dbReference type="EMBL" id="KAK3360519.1"/>
    </source>
</evidence>
<dbReference type="SMART" id="SM00355">
    <property type="entry name" value="ZnF_C2H2"/>
    <property type="match status" value="2"/>
</dbReference>
<feature type="domain" description="C2H2-type" evidence="3">
    <location>
        <begin position="5"/>
        <end position="35"/>
    </location>
</feature>
<protein>
    <recommendedName>
        <fullName evidence="3">C2H2-type domain-containing protein</fullName>
    </recommendedName>
</protein>
<sequence length="246" mass="28027">MAANFTCKPCNRDFKAEEDLQKHMQTSKRHRSQRCEACSRNFAGVESLEQHIRDSPAHNNATAPTTKPTTTTTTNNTPLDRFFRSFVSFAYNPSLPPAKSHGLLRRHMGWLKDSSEGDRAKKGYQDALVDEVRIWFGNENDLASWHTLCRAIGIEEIPETIEACEKVVRKTHVNILDLIHWGRGGGGDVGVQVFESWKALRKYTLAANKIFPQRSVVNEKGETNVVLRHLLRRFFFTRGGSRKARM</sequence>
<evidence type="ECO:0000256" key="2">
    <source>
        <dbReference type="SAM" id="MobiDB-lite"/>
    </source>
</evidence>
<feature type="domain" description="C2H2-type" evidence="3">
    <location>
        <begin position="33"/>
        <end position="63"/>
    </location>
</feature>
<dbReference type="PANTHER" id="PTHR38846">
    <property type="entry name" value="C3H1-TYPE DOMAIN-CONTAINING PROTEIN"/>
    <property type="match status" value="1"/>
</dbReference>
<reference evidence="4" key="2">
    <citation type="submission" date="2023-06" db="EMBL/GenBank/DDBJ databases">
        <authorList>
            <consortium name="Lawrence Berkeley National Laboratory"/>
            <person name="Haridas S."/>
            <person name="Hensen N."/>
            <person name="Bonometti L."/>
            <person name="Westerberg I."/>
            <person name="Brannstrom I.O."/>
            <person name="Guillou S."/>
            <person name="Cros-Aarteil S."/>
            <person name="Calhoun S."/>
            <person name="Kuo A."/>
            <person name="Mondo S."/>
            <person name="Pangilinan J."/>
            <person name="Riley R."/>
            <person name="Labutti K."/>
            <person name="Andreopoulos B."/>
            <person name="Lipzen A."/>
            <person name="Chen C."/>
            <person name="Yanf M."/>
            <person name="Daum C."/>
            <person name="Ng V."/>
            <person name="Clum A."/>
            <person name="Steindorff A."/>
            <person name="Ohm R."/>
            <person name="Martin F."/>
            <person name="Silar P."/>
            <person name="Natvig D."/>
            <person name="Lalanne C."/>
            <person name="Gautier V."/>
            <person name="Ament-Velasquez S.L."/>
            <person name="Kruys A."/>
            <person name="Hutchinson M.I."/>
            <person name="Powell A.J."/>
            <person name="Barry K."/>
            <person name="Miller A.N."/>
            <person name="Grigoriev I.V."/>
            <person name="Debuchy R."/>
            <person name="Gladieux P."/>
            <person name="Thoren M.H."/>
            <person name="Johannesson H."/>
        </authorList>
    </citation>
    <scope>NUCLEOTIDE SEQUENCE</scope>
    <source>
        <strain evidence="4">CBS 955.72</strain>
    </source>
</reference>
<dbReference type="EMBL" id="JAUIQD010000002">
    <property type="protein sequence ID" value="KAK3360519.1"/>
    <property type="molecule type" value="Genomic_DNA"/>
</dbReference>
<comment type="caution">
    <text evidence="4">The sequence shown here is derived from an EMBL/GenBank/DDBJ whole genome shotgun (WGS) entry which is preliminary data.</text>
</comment>
<accession>A0AAJ0HSA7</accession>
<dbReference type="Gene3D" id="3.30.160.60">
    <property type="entry name" value="Classic Zinc Finger"/>
    <property type="match status" value="1"/>
</dbReference>
<evidence type="ECO:0000256" key="1">
    <source>
        <dbReference type="PROSITE-ProRule" id="PRU00042"/>
    </source>
</evidence>
<dbReference type="GO" id="GO:0008270">
    <property type="term" value="F:zinc ion binding"/>
    <property type="evidence" value="ECO:0007669"/>
    <property type="project" value="UniProtKB-KW"/>
</dbReference>
<dbReference type="PROSITE" id="PS50157">
    <property type="entry name" value="ZINC_FINGER_C2H2_2"/>
    <property type="match status" value="2"/>
</dbReference>
<keyword evidence="1" id="KW-0479">Metal-binding</keyword>
<evidence type="ECO:0000313" key="5">
    <source>
        <dbReference type="Proteomes" id="UP001275084"/>
    </source>
</evidence>
<name>A0AAJ0HSA7_9PEZI</name>